<dbReference type="AlphaFoldDB" id="A0AAW2XUV3"/>
<reference evidence="1" key="1">
    <citation type="submission" date="2020-06" db="EMBL/GenBank/DDBJ databases">
        <authorList>
            <person name="Li T."/>
            <person name="Hu X."/>
            <person name="Zhang T."/>
            <person name="Song X."/>
            <person name="Zhang H."/>
            <person name="Dai N."/>
            <person name="Sheng W."/>
            <person name="Hou X."/>
            <person name="Wei L."/>
        </authorList>
    </citation>
    <scope>NUCLEOTIDE SEQUENCE</scope>
    <source>
        <strain evidence="1">KEN1</strain>
        <tissue evidence="1">Leaf</tissue>
    </source>
</reference>
<sequence length="105" mass="11978">MWLKEGDRNTLFFHARATERRHRKEIKSLKMIEGAVVVGSIAIQRIILEYFSNIFSSTRLDGGVIDEIVACLELKLSEAMHLELLSPFTSEEASKHLMKCDLSNL</sequence>
<organism evidence="1">
    <name type="scientific">Sesamum latifolium</name>
    <dbReference type="NCBI Taxonomy" id="2727402"/>
    <lineage>
        <taxon>Eukaryota</taxon>
        <taxon>Viridiplantae</taxon>
        <taxon>Streptophyta</taxon>
        <taxon>Embryophyta</taxon>
        <taxon>Tracheophyta</taxon>
        <taxon>Spermatophyta</taxon>
        <taxon>Magnoliopsida</taxon>
        <taxon>eudicotyledons</taxon>
        <taxon>Gunneridae</taxon>
        <taxon>Pentapetalae</taxon>
        <taxon>asterids</taxon>
        <taxon>lamiids</taxon>
        <taxon>Lamiales</taxon>
        <taxon>Pedaliaceae</taxon>
        <taxon>Sesamum</taxon>
    </lineage>
</organism>
<protein>
    <submittedName>
        <fullName evidence="1">Uncharacterized protein</fullName>
    </submittedName>
</protein>
<comment type="caution">
    <text evidence="1">The sequence shown here is derived from an EMBL/GenBank/DDBJ whole genome shotgun (WGS) entry which is preliminary data.</text>
</comment>
<evidence type="ECO:0000313" key="1">
    <source>
        <dbReference type="EMBL" id="KAL0457749.1"/>
    </source>
</evidence>
<reference evidence="1" key="2">
    <citation type="journal article" date="2024" name="Plant">
        <title>Genomic evolution and insights into agronomic trait innovations of Sesamum species.</title>
        <authorList>
            <person name="Miao H."/>
            <person name="Wang L."/>
            <person name="Qu L."/>
            <person name="Liu H."/>
            <person name="Sun Y."/>
            <person name="Le M."/>
            <person name="Wang Q."/>
            <person name="Wei S."/>
            <person name="Zheng Y."/>
            <person name="Lin W."/>
            <person name="Duan Y."/>
            <person name="Cao H."/>
            <person name="Xiong S."/>
            <person name="Wang X."/>
            <person name="Wei L."/>
            <person name="Li C."/>
            <person name="Ma Q."/>
            <person name="Ju M."/>
            <person name="Zhao R."/>
            <person name="Li G."/>
            <person name="Mu C."/>
            <person name="Tian Q."/>
            <person name="Mei H."/>
            <person name="Zhang T."/>
            <person name="Gao T."/>
            <person name="Zhang H."/>
        </authorList>
    </citation>
    <scope>NUCLEOTIDE SEQUENCE</scope>
    <source>
        <strain evidence="1">KEN1</strain>
    </source>
</reference>
<accession>A0AAW2XUV3</accession>
<gene>
    <name evidence="1" type="ORF">Slati_0402100</name>
</gene>
<dbReference type="EMBL" id="JACGWN010000002">
    <property type="protein sequence ID" value="KAL0457749.1"/>
    <property type="molecule type" value="Genomic_DNA"/>
</dbReference>
<proteinExistence type="predicted"/>
<name>A0AAW2XUV3_9LAMI</name>